<dbReference type="PANTHER" id="PTHR12673:SF241">
    <property type="entry name" value="DH DOMAIN-CONTAINING PROTEIN"/>
    <property type="match status" value="1"/>
</dbReference>
<dbReference type="SMART" id="SM00064">
    <property type="entry name" value="FYVE"/>
    <property type="match status" value="1"/>
</dbReference>
<dbReference type="InterPro" id="IPR000306">
    <property type="entry name" value="Znf_FYVE"/>
</dbReference>
<evidence type="ECO:0000256" key="5">
    <source>
        <dbReference type="ARBA" id="ARBA00022771"/>
    </source>
</evidence>
<dbReference type="PANTHER" id="PTHR12673">
    <property type="entry name" value="FACIOGENITAL DYSPLASIA PROTEIN"/>
    <property type="match status" value="1"/>
</dbReference>
<dbReference type="KEGG" id="bbel:109477152"/>
<feature type="compositionally biased region" description="Low complexity" evidence="9">
    <location>
        <begin position="401"/>
        <end position="416"/>
    </location>
</feature>
<reference evidence="14" key="1">
    <citation type="submission" date="2025-08" db="UniProtKB">
        <authorList>
            <consortium name="RefSeq"/>
        </authorList>
    </citation>
    <scope>IDENTIFICATION</scope>
    <source>
        <tissue evidence="14">Gonad</tissue>
    </source>
</reference>
<evidence type="ECO:0000256" key="4">
    <source>
        <dbReference type="ARBA" id="ARBA00022723"/>
    </source>
</evidence>
<dbReference type="GO" id="GO:0007010">
    <property type="term" value="P:cytoskeleton organization"/>
    <property type="evidence" value="ECO:0007669"/>
    <property type="project" value="TreeGrafter"/>
</dbReference>
<dbReference type="GO" id="GO:0005085">
    <property type="term" value="F:guanyl-nucleotide exchange factor activity"/>
    <property type="evidence" value="ECO:0007669"/>
    <property type="project" value="UniProtKB-KW"/>
</dbReference>
<dbReference type="InterPro" id="IPR055251">
    <property type="entry name" value="SOS1_NGEF_PH"/>
</dbReference>
<evidence type="ECO:0000256" key="3">
    <source>
        <dbReference type="ARBA" id="ARBA00022658"/>
    </source>
</evidence>
<dbReference type="InterPro" id="IPR011993">
    <property type="entry name" value="PH-like_dom_sf"/>
</dbReference>
<dbReference type="InterPro" id="IPR051092">
    <property type="entry name" value="FYVE_RhoGEF_PH"/>
</dbReference>
<feature type="compositionally biased region" description="Basic and acidic residues" evidence="9">
    <location>
        <begin position="16"/>
        <end position="31"/>
    </location>
</feature>
<evidence type="ECO:0000256" key="6">
    <source>
        <dbReference type="ARBA" id="ARBA00022833"/>
    </source>
</evidence>
<evidence type="ECO:0000256" key="8">
    <source>
        <dbReference type="PROSITE-ProRule" id="PRU00091"/>
    </source>
</evidence>
<dbReference type="GO" id="GO:0008270">
    <property type="term" value="F:zinc ion binding"/>
    <property type="evidence" value="ECO:0007669"/>
    <property type="project" value="UniProtKB-KW"/>
</dbReference>
<dbReference type="RefSeq" id="XP_019633768.1">
    <property type="nucleotide sequence ID" value="XM_019778209.1"/>
</dbReference>
<dbReference type="CDD" id="cd13388">
    <property type="entry name" value="PH1_FGD1-4_like"/>
    <property type="match status" value="1"/>
</dbReference>
<dbReference type="GO" id="GO:0046847">
    <property type="term" value="P:filopodium assembly"/>
    <property type="evidence" value="ECO:0007669"/>
    <property type="project" value="TreeGrafter"/>
</dbReference>
<sequence length="994" mass="112625">MSMGTGPEAEVSSPPVKEKASRHSSLDHLKKQRIAEKAAYFAERKRASTCADFRTRTDTGAIRNSCVAEEQSSDSEEACSSPCTSSSEDEISDDCDSYSPTAKQKVKNRRSRSEPWLLEADLKGSRGFYNMVRNMGEKPKVFHKVPPKPQLLSYRRLDDSVVRPQRPHSKSLPGSHDALLQRSNHRAPPAVPPKPTRKKTPPKVPEKPRALSRSFNGSSKITTSVQNGRSASVSPKVNRGQISTAQSNGGSVCRDLWTDKTSVTAEPVLLRSAAKSQQKCGDNMEPGTFTKEGLWERKVTSVVVNKDGTLSNGKLLGPQPYAGLDRLAVEPADTWPKMTTSSKGRVNELARMFDAGQTNTLPRSEHTGTENSAIRTSPMTKERKRSSSDSGYPRLSEADSTRSTSVASTASFLSSGEDSEEEDSADGDSTPEEEELQEEETSEGSQRLVAREPEEEPPRSPIHKVAYEMLTSERSYVSKLHLLDQVFCKKLEEANIPADVVRGIFSHVKPIYQFHHDFLLPQLEDRMKEWAEDKNKKIGDLMKNFAPFLKLYGEYIKNFDVSMNLVNSWMGKPKFAAVVEDIQMTEECGNLTLQHHMLEPVQRVPRYELLLRDYLKKLPEDSEDRPDTEKALELISKAAQHSNEAMKKIEKFHKLLEIHEQLNGEVDVVSPTREFLLEGRITKISAKNGEHQDRYLFLFNDMLLCCNPSLVGNRFKIKRKMDVDGMTVSKGNNPKEDTFVVQARQWALELYASTQEERDAWHKAIQDAIDRFQLIKGQIKREDDQNLPEEVCASELGKRAILWVKDNEVTMCMRCSQAFNAISRRRHHCRACGWVVCHKCSNYRAKLEYSGKMERVCKHCLFILKRVRQPSLEEEEKSKGVLELHAAEAGGEMSGYLHMLDSDRRRWNRHWFALSADGMVLYVYKAHQDVKAEFTIPLPGYSISELDPLETTDREHVFSLSQATQVYMLAADDSKKKNRWMEVLDRCVKMLQDK</sequence>
<dbReference type="InterPro" id="IPR001849">
    <property type="entry name" value="PH_domain"/>
</dbReference>
<feature type="domain" description="FYVE-type" evidence="12">
    <location>
        <begin position="806"/>
        <end position="865"/>
    </location>
</feature>
<dbReference type="Gene3D" id="2.30.29.30">
    <property type="entry name" value="Pleckstrin-homology domain (PH domain)/Phosphotyrosine-binding domain (PTB)"/>
    <property type="match status" value="2"/>
</dbReference>
<keyword evidence="5 8" id="KW-0863">Zinc-finger</keyword>
<evidence type="ECO:0000256" key="1">
    <source>
        <dbReference type="ARBA" id="ARBA00004245"/>
    </source>
</evidence>
<evidence type="ECO:0000259" key="11">
    <source>
        <dbReference type="PROSITE" id="PS50010"/>
    </source>
</evidence>
<organism evidence="13 14">
    <name type="scientific">Branchiostoma belcheri</name>
    <name type="common">Amphioxus</name>
    <dbReference type="NCBI Taxonomy" id="7741"/>
    <lineage>
        <taxon>Eukaryota</taxon>
        <taxon>Metazoa</taxon>
        <taxon>Chordata</taxon>
        <taxon>Cephalochordata</taxon>
        <taxon>Leptocardii</taxon>
        <taxon>Amphioxiformes</taxon>
        <taxon>Branchiostomatidae</taxon>
        <taxon>Branchiostoma</taxon>
    </lineage>
</organism>
<dbReference type="GeneID" id="109477152"/>
<keyword evidence="7" id="KW-0206">Cytoskeleton</keyword>
<dbReference type="PROSITE" id="PS50010">
    <property type="entry name" value="DH_2"/>
    <property type="match status" value="1"/>
</dbReference>
<evidence type="ECO:0000259" key="12">
    <source>
        <dbReference type="PROSITE" id="PS50178"/>
    </source>
</evidence>
<dbReference type="Gene3D" id="3.30.40.10">
    <property type="entry name" value="Zinc/RING finger domain, C3HC4 (zinc finger)"/>
    <property type="match status" value="1"/>
</dbReference>
<feature type="domain" description="DH" evidence="11">
    <location>
        <begin position="461"/>
        <end position="645"/>
    </location>
</feature>
<feature type="region of interest" description="Disordered" evidence="9">
    <location>
        <begin position="61"/>
        <end position="115"/>
    </location>
</feature>
<dbReference type="Pfam" id="PF01363">
    <property type="entry name" value="FYVE"/>
    <property type="match status" value="1"/>
</dbReference>
<dbReference type="Pfam" id="PF00621">
    <property type="entry name" value="RhoGEF"/>
    <property type="match status" value="1"/>
</dbReference>
<keyword evidence="2" id="KW-0963">Cytoplasm</keyword>
<feature type="compositionally biased region" description="Polar residues" evidence="9">
    <location>
        <begin position="369"/>
        <end position="379"/>
    </location>
</feature>
<keyword evidence="4" id="KW-0479">Metal-binding</keyword>
<feature type="domain" description="PH" evidence="10">
    <location>
        <begin position="674"/>
        <end position="770"/>
    </location>
</feature>
<feature type="compositionally biased region" description="Acidic residues" evidence="9">
    <location>
        <begin position="417"/>
        <end position="442"/>
    </location>
</feature>
<name>A0A6P4ZAV7_BRABE</name>
<dbReference type="PROSITE" id="PS50178">
    <property type="entry name" value="ZF_FYVE"/>
    <property type="match status" value="1"/>
</dbReference>
<feature type="region of interest" description="Disordered" evidence="9">
    <location>
        <begin position="136"/>
        <end position="250"/>
    </location>
</feature>
<feature type="compositionally biased region" description="Basic and acidic residues" evidence="9">
    <location>
        <begin position="449"/>
        <end position="458"/>
    </location>
</feature>
<dbReference type="InterPro" id="IPR035899">
    <property type="entry name" value="DBL_dom_sf"/>
</dbReference>
<dbReference type="InterPro" id="IPR000219">
    <property type="entry name" value="DH_dom"/>
</dbReference>
<evidence type="ECO:0000256" key="9">
    <source>
        <dbReference type="SAM" id="MobiDB-lite"/>
    </source>
</evidence>
<comment type="subcellular location">
    <subcellularLocation>
        <location evidence="1">Cytoplasm</location>
        <location evidence="1">Cytoskeleton</location>
    </subcellularLocation>
</comment>
<dbReference type="GO" id="GO:0005856">
    <property type="term" value="C:cytoskeleton"/>
    <property type="evidence" value="ECO:0007669"/>
    <property type="project" value="UniProtKB-SubCell"/>
</dbReference>
<dbReference type="SMART" id="SM00233">
    <property type="entry name" value="PH"/>
    <property type="match status" value="2"/>
</dbReference>
<dbReference type="Pfam" id="PF22697">
    <property type="entry name" value="SOS1_NGEF_PH"/>
    <property type="match status" value="1"/>
</dbReference>
<keyword evidence="6" id="KW-0862">Zinc</keyword>
<feature type="compositionally biased region" description="Polar residues" evidence="9">
    <location>
        <begin position="213"/>
        <end position="250"/>
    </location>
</feature>
<dbReference type="InterPro" id="IPR017455">
    <property type="entry name" value="Znf_FYVE-rel"/>
</dbReference>
<dbReference type="InterPro" id="IPR013083">
    <property type="entry name" value="Znf_RING/FYVE/PHD"/>
</dbReference>
<feature type="region of interest" description="Disordered" evidence="9">
    <location>
        <begin position="1"/>
        <end position="31"/>
    </location>
</feature>
<evidence type="ECO:0000256" key="7">
    <source>
        <dbReference type="ARBA" id="ARBA00023212"/>
    </source>
</evidence>
<dbReference type="GO" id="GO:0005737">
    <property type="term" value="C:cytoplasm"/>
    <property type="evidence" value="ECO:0007669"/>
    <property type="project" value="TreeGrafter"/>
</dbReference>
<evidence type="ECO:0000313" key="14">
    <source>
        <dbReference type="RefSeq" id="XP_019633768.1"/>
    </source>
</evidence>
<feature type="compositionally biased region" description="Acidic residues" evidence="9">
    <location>
        <begin position="87"/>
        <end position="96"/>
    </location>
</feature>
<evidence type="ECO:0000256" key="2">
    <source>
        <dbReference type="ARBA" id="ARBA00022490"/>
    </source>
</evidence>
<protein>
    <submittedName>
        <fullName evidence="14">FYVE, RhoGEF and PH domain-containing protein 4-like isoform X1</fullName>
    </submittedName>
</protein>
<dbReference type="SUPFAM" id="SSF48065">
    <property type="entry name" value="DBL homology domain (DH-domain)"/>
    <property type="match status" value="1"/>
</dbReference>
<keyword evidence="3" id="KW-0344">Guanine-nucleotide releasing factor</keyword>
<dbReference type="SUPFAM" id="SSF50729">
    <property type="entry name" value="PH domain-like"/>
    <property type="match status" value="2"/>
</dbReference>
<feature type="domain" description="PH" evidence="10">
    <location>
        <begin position="890"/>
        <end position="989"/>
    </location>
</feature>
<keyword evidence="13" id="KW-1185">Reference proteome</keyword>
<accession>A0A6P4ZAV7</accession>
<dbReference type="AlphaFoldDB" id="A0A6P4ZAV7"/>
<dbReference type="Gene3D" id="1.20.900.10">
    <property type="entry name" value="Dbl homology (DH) domain"/>
    <property type="match status" value="1"/>
</dbReference>
<feature type="region of interest" description="Disordered" evidence="9">
    <location>
        <begin position="355"/>
        <end position="462"/>
    </location>
</feature>
<proteinExistence type="predicted"/>
<dbReference type="SMART" id="SM00325">
    <property type="entry name" value="RhoGEF"/>
    <property type="match status" value="1"/>
</dbReference>
<dbReference type="PROSITE" id="PS50003">
    <property type="entry name" value="PH_DOMAIN"/>
    <property type="match status" value="2"/>
</dbReference>
<gene>
    <name evidence="14" type="primary">LOC109477152</name>
</gene>
<dbReference type="Proteomes" id="UP000515135">
    <property type="component" value="Unplaced"/>
</dbReference>
<dbReference type="OrthoDB" id="660555at2759"/>
<evidence type="ECO:0000259" key="10">
    <source>
        <dbReference type="PROSITE" id="PS50003"/>
    </source>
</evidence>
<dbReference type="CDD" id="cd15741">
    <property type="entry name" value="FYVE_FGD1_2_4"/>
    <property type="match status" value="1"/>
</dbReference>
<dbReference type="Pfam" id="PF00169">
    <property type="entry name" value="PH"/>
    <property type="match status" value="1"/>
</dbReference>
<dbReference type="CDD" id="cd00160">
    <property type="entry name" value="RhoGEF"/>
    <property type="match status" value="1"/>
</dbReference>
<evidence type="ECO:0000313" key="13">
    <source>
        <dbReference type="Proteomes" id="UP000515135"/>
    </source>
</evidence>